<dbReference type="SUPFAM" id="SSF52172">
    <property type="entry name" value="CheY-like"/>
    <property type="match status" value="1"/>
</dbReference>
<name>A0A1F2WGD2_9ACTN</name>
<sequence length="124" mass="13675">MSDKTILLIDDDELVLKLLDINFRPRGFNVVGFLGGEGAFEKAREIKPSLIILDIMMPLVDGWAVLEQLKQDEATRDIPVIVLTVKGSPADMSKAMDMGAYRYVVKPFNPGILVSLVEETIGTP</sequence>
<dbReference type="Proteomes" id="UP000177876">
    <property type="component" value="Unassembled WGS sequence"/>
</dbReference>
<reference evidence="5 6" key="1">
    <citation type="journal article" date="2016" name="Nat. Commun.">
        <title>Thousands of microbial genomes shed light on interconnected biogeochemical processes in an aquifer system.</title>
        <authorList>
            <person name="Anantharaman K."/>
            <person name="Brown C.T."/>
            <person name="Hug L.A."/>
            <person name="Sharon I."/>
            <person name="Castelle C.J."/>
            <person name="Probst A.J."/>
            <person name="Thomas B.C."/>
            <person name="Singh A."/>
            <person name="Wilkins M.J."/>
            <person name="Karaoz U."/>
            <person name="Brodie E.L."/>
            <person name="Williams K.H."/>
            <person name="Hubbard S.S."/>
            <person name="Banfield J.F."/>
        </authorList>
    </citation>
    <scope>NUCLEOTIDE SEQUENCE [LARGE SCALE GENOMIC DNA]</scope>
</reference>
<dbReference type="PROSITE" id="PS50110">
    <property type="entry name" value="RESPONSE_REGULATORY"/>
    <property type="match status" value="1"/>
</dbReference>
<dbReference type="EMBL" id="MELK01000050">
    <property type="protein sequence ID" value="OFW55922.1"/>
    <property type="molecule type" value="Genomic_DNA"/>
</dbReference>
<evidence type="ECO:0000256" key="2">
    <source>
        <dbReference type="ARBA" id="ARBA00023012"/>
    </source>
</evidence>
<evidence type="ECO:0000256" key="1">
    <source>
        <dbReference type="ARBA" id="ARBA00022553"/>
    </source>
</evidence>
<dbReference type="Gene3D" id="3.40.50.2300">
    <property type="match status" value="1"/>
</dbReference>
<evidence type="ECO:0000256" key="3">
    <source>
        <dbReference type="PROSITE-ProRule" id="PRU00169"/>
    </source>
</evidence>
<dbReference type="GO" id="GO:0000160">
    <property type="term" value="P:phosphorelay signal transduction system"/>
    <property type="evidence" value="ECO:0007669"/>
    <property type="project" value="UniProtKB-KW"/>
</dbReference>
<dbReference type="PANTHER" id="PTHR44591:SF14">
    <property type="entry name" value="PROTEIN PILG"/>
    <property type="match status" value="1"/>
</dbReference>
<dbReference type="STRING" id="1797197.A2Y75_04130"/>
<dbReference type="AlphaFoldDB" id="A0A1F2WGD2"/>
<gene>
    <name evidence="5" type="ORF">A2Y75_04130</name>
</gene>
<evidence type="ECO:0000313" key="6">
    <source>
        <dbReference type="Proteomes" id="UP000177876"/>
    </source>
</evidence>
<evidence type="ECO:0000313" key="5">
    <source>
        <dbReference type="EMBL" id="OFW55922.1"/>
    </source>
</evidence>
<feature type="domain" description="Response regulatory" evidence="4">
    <location>
        <begin position="5"/>
        <end position="121"/>
    </location>
</feature>
<proteinExistence type="predicted"/>
<organism evidence="5 6">
    <name type="scientific">Candidatus Solincola sediminis</name>
    <dbReference type="NCBI Taxonomy" id="1797199"/>
    <lineage>
        <taxon>Bacteria</taxon>
        <taxon>Bacillati</taxon>
        <taxon>Actinomycetota</taxon>
        <taxon>Candidatus Geothermincolia</taxon>
        <taxon>Candidatus Geothermincolales</taxon>
        <taxon>Candidatus Geothermincolaceae</taxon>
        <taxon>Candidatus Solincola</taxon>
    </lineage>
</organism>
<dbReference type="InterPro" id="IPR001789">
    <property type="entry name" value="Sig_transdc_resp-reg_receiver"/>
</dbReference>
<accession>A0A1F2WGD2</accession>
<dbReference type="Pfam" id="PF00072">
    <property type="entry name" value="Response_reg"/>
    <property type="match status" value="1"/>
</dbReference>
<feature type="modified residue" description="4-aspartylphosphate" evidence="3">
    <location>
        <position position="54"/>
    </location>
</feature>
<dbReference type="SMART" id="SM00448">
    <property type="entry name" value="REC"/>
    <property type="match status" value="1"/>
</dbReference>
<evidence type="ECO:0000259" key="4">
    <source>
        <dbReference type="PROSITE" id="PS50110"/>
    </source>
</evidence>
<dbReference type="InterPro" id="IPR050595">
    <property type="entry name" value="Bact_response_regulator"/>
</dbReference>
<comment type="caution">
    <text evidence="5">The sequence shown here is derived from an EMBL/GenBank/DDBJ whole genome shotgun (WGS) entry which is preliminary data.</text>
</comment>
<protein>
    <recommendedName>
        <fullName evidence="4">Response regulatory domain-containing protein</fullName>
    </recommendedName>
</protein>
<dbReference type="InterPro" id="IPR011006">
    <property type="entry name" value="CheY-like_superfamily"/>
</dbReference>
<keyword evidence="2" id="KW-0902">Two-component regulatory system</keyword>
<keyword evidence="1 3" id="KW-0597">Phosphoprotein</keyword>
<dbReference type="PANTHER" id="PTHR44591">
    <property type="entry name" value="STRESS RESPONSE REGULATOR PROTEIN 1"/>
    <property type="match status" value="1"/>
</dbReference>